<feature type="domain" description="FAD-binding PCMH-type" evidence="5">
    <location>
        <begin position="88"/>
        <end position="274"/>
    </location>
</feature>
<accession>A0A135LTD9</accession>
<dbReference type="GeneID" id="63711546"/>
<keyword evidence="2" id="KW-0285">Flavoprotein</keyword>
<evidence type="ECO:0000313" key="7">
    <source>
        <dbReference type="Proteomes" id="UP000070168"/>
    </source>
</evidence>
<name>A0A135LTD9_PENPA</name>
<evidence type="ECO:0000256" key="2">
    <source>
        <dbReference type="ARBA" id="ARBA00022630"/>
    </source>
</evidence>
<evidence type="ECO:0000259" key="5">
    <source>
        <dbReference type="PROSITE" id="PS51387"/>
    </source>
</evidence>
<evidence type="ECO:0000256" key="4">
    <source>
        <dbReference type="ARBA" id="ARBA00023002"/>
    </source>
</evidence>
<dbReference type="GO" id="GO:1903457">
    <property type="term" value="P:lactate catabolic process"/>
    <property type="evidence" value="ECO:0007669"/>
    <property type="project" value="TreeGrafter"/>
</dbReference>
<dbReference type="GO" id="GO:0004458">
    <property type="term" value="F:D-lactate dehydrogenase (cytochrome) activity"/>
    <property type="evidence" value="ECO:0007669"/>
    <property type="project" value="TreeGrafter"/>
</dbReference>
<dbReference type="GO" id="GO:0005739">
    <property type="term" value="C:mitochondrion"/>
    <property type="evidence" value="ECO:0007669"/>
    <property type="project" value="TreeGrafter"/>
</dbReference>
<dbReference type="GO" id="GO:0071949">
    <property type="term" value="F:FAD binding"/>
    <property type="evidence" value="ECO:0007669"/>
    <property type="project" value="InterPro"/>
</dbReference>
<dbReference type="Proteomes" id="UP000070168">
    <property type="component" value="Unassembled WGS sequence"/>
</dbReference>
<dbReference type="SUPFAM" id="SSF56176">
    <property type="entry name" value="FAD-binding/transporter-associated domain-like"/>
    <property type="match status" value="1"/>
</dbReference>
<proteinExistence type="predicted"/>
<dbReference type="PROSITE" id="PS51387">
    <property type="entry name" value="FAD_PCMH"/>
    <property type="match status" value="1"/>
</dbReference>
<keyword evidence="3" id="KW-0274">FAD</keyword>
<dbReference type="InterPro" id="IPR016169">
    <property type="entry name" value="FAD-bd_PCMH_sub2"/>
</dbReference>
<dbReference type="InterPro" id="IPR004113">
    <property type="entry name" value="FAD-bd_oxidored_4_C"/>
</dbReference>
<dbReference type="Pfam" id="PF01565">
    <property type="entry name" value="FAD_binding_4"/>
    <property type="match status" value="1"/>
</dbReference>
<dbReference type="PANTHER" id="PTHR11748">
    <property type="entry name" value="D-LACTATE DEHYDROGENASE"/>
    <property type="match status" value="1"/>
</dbReference>
<keyword evidence="4" id="KW-0560">Oxidoreductase</keyword>
<dbReference type="AlphaFoldDB" id="A0A135LTD9"/>
<comment type="caution">
    <text evidence="6">The sequence shown here is derived from an EMBL/GenBank/DDBJ whole genome shotgun (WGS) entry which is preliminary data.</text>
</comment>
<evidence type="ECO:0000256" key="1">
    <source>
        <dbReference type="ARBA" id="ARBA00001974"/>
    </source>
</evidence>
<dbReference type="InterPro" id="IPR016166">
    <property type="entry name" value="FAD-bd_PCMH"/>
</dbReference>
<comment type="cofactor">
    <cofactor evidence="1">
        <name>FAD</name>
        <dbReference type="ChEBI" id="CHEBI:57692"/>
    </cofactor>
</comment>
<dbReference type="GO" id="GO:0008720">
    <property type="term" value="F:D-lactate dehydrogenase (NAD+) activity"/>
    <property type="evidence" value="ECO:0007669"/>
    <property type="project" value="TreeGrafter"/>
</dbReference>
<dbReference type="Gene3D" id="3.40.462.10">
    <property type="entry name" value="FAD-linked oxidases, C-terminal domain"/>
    <property type="match status" value="1"/>
</dbReference>
<keyword evidence="7" id="KW-1185">Reference proteome</keyword>
<dbReference type="EMBL" id="LHQR01000027">
    <property type="protein sequence ID" value="KXG52248.1"/>
    <property type="molecule type" value="Genomic_DNA"/>
</dbReference>
<dbReference type="Pfam" id="PF02913">
    <property type="entry name" value="FAD-oxidase_C"/>
    <property type="match status" value="1"/>
</dbReference>
<evidence type="ECO:0000256" key="3">
    <source>
        <dbReference type="ARBA" id="ARBA00022827"/>
    </source>
</evidence>
<dbReference type="STRING" id="5078.A0A135LTD9"/>
<dbReference type="SUPFAM" id="SSF55103">
    <property type="entry name" value="FAD-linked oxidases, C-terminal domain"/>
    <property type="match status" value="1"/>
</dbReference>
<protein>
    <submittedName>
        <fullName evidence="6">Vanillyl-alcohol oxidase, C-terminal subdomain 1</fullName>
    </submittedName>
</protein>
<dbReference type="Gene3D" id="3.30.465.10">
    <property type="match status" value="1"/>
</dbReference>
<evidence type="ECO:0000313" key="6">
    <source>
        <dbReference type="EMBL" id="KXG52248.1"/>
    </source>
</evidence>
<gene>
    <name evidence="6" type="ORF">PGRI_085320</name>
</gene>
<sequence>MASYTFKPVTVSHNPADNEAATVIRKRWYDKAERAQAIEYLPPGLTTHTWAIVLNKLKDVLGTEKVVVGKELHIEYMDPFSMNADEQEKRGSACALRPTTVEEIQKIVAIANEYKIPLWTVSRGKNLGYGGPQARVKGSIIVDLQNMNKVLEVNEKFSYYTVEPGVSFFELFQEIQAQKKHIWCSAPALGWGSVVGNALDRGWGYTTHGDHSNQICGIEVVLPDGTLVRTGMGALDSSVCGPLFRGGYGPTYDSMFSQSNFGIVTKMSIWACPAPEGFMRVVLSVPEERDLAPMVDILRELLLREKIQNHPVIGNVIREINKRGLRKDFWNEDTSIPYHRIKEIQQDLGLGFWDATFALYGPKEVMDYNLKQIQEALKPIKGHTLKATPHYPKPGQKYVNALDIPYDLQTGNPGLRPIKSIEYRGLDGGHISFSPVLPSDGKAALDFYYTAQKLCQKHGYDFVAGLHMHLRHMTHINMIHFDRNSQKDKDTANALFVDLVHAAREAGYGEYRAHIEHMDLVADQYDFGGGALMRLNERIKDTLDPNGILSPGKQGIWPKHYRNKGKSQL</sequence>
<dbReference type="InterPro" id="IPR006094">
    <property type="entry name" value="Oxid_FAD_bind_N"/>
</dbReference>
<dbReference type="Gene3D" id="3.30.43.10">
    <property type="entry name" value="Uridine Diphospho-n-acetylenolpyruvylglucosamine Reductase, domain 2"/>
    <property type="match status" value="1"/>
</dbReference>
<dbReference type="OrthoDB" id="5332616at2759"/>
<dbReference type="RefSeq" id="XP_040650784.1">
    <property type="nucleotide sequence ID" value="XM_040796246.1"/>
</dbReference>
<dbReference type="OMA" id="FCDFFMH"/>
<organism evidence="6 7">
    <name type="scientific">Penicillium patulum</name>
    <name type="common">Penicillium griseofulvum</name>
    <dbReference type="NCBI Taxonomy" id="5078"/>
    <lineage>
        <taxon>Eukaryota</taxon>
        <taxon>Fungi</taxon>
        <taxon>Dikarya</taxon>
        <taxon>Ascomycota</taxon>
        <taxon>Pezizomycotina</taxon>
        <taxon>Eurotiomycetes</taxon>
        <taxon>Eurotiomycetidae</taxon>
        <taxon>Eurotiales</taxon>
        <taxon>Aspergillaceae</taxon>
        <taxon>Penicillium</taxon>
    </lineage>
</organism>
<dbReference type="InterPro" id="IPR016171">
    <property type="entry name" value="Vanillyl_alc_oxidase_C-sub2"/>
</dbReference>
<dbReference type="Gene3D" id="1.10.45.10">
    <property type="entry name" value="Vanillyl-alcohol Oxidase, Chain A, domain 4"/>
    <property type="match status" value="1"/>
</dbReference>
<dbReference type="PANTHER" id="PTHR11748:SF114">
    <property type="entry name" value="ARYL-ALCOHOL OXIDASE VANILLYL-ALCOHOL OXIDASE (AFU_ORTHOLOGUE AFUA_3G09500)-RELATED"/>
    <property type="match status" value="1"/>
</dbReference>
<dbReference type="InterPro" id="IPR016167">
    <property type="entry name" value="FAD-bd_PCMH_sub1"/>
</dbReference>
<dbReference type="InterPro" id="IPR036318">
    <property type="entry name" value="FAD-bd_PCMH-like_sf"/>
</dbReference>
<dbReference type="InterPro" id="IPR016164">
    <property type="entry name" value="FAD-linked_Oxase-like_C"/>
</dbReference>
<dbReference type="InterPro" id="IPR016170">
    <property type="entry name" value="Cytok_DH_C_sf"/>
</dbReference>
<reference evidence="6 7" key="1">
    <citation type="journal article" date="2016" name="BMC Genomics">
        <title>Genome sequencing and secondary metabolism of the postharvest pathogen Penicillium griseofulvum.</title>
        <authorList>
            <person name="Banani H."/>
            <person name="Marcet-Houben M."/>
            <person name="Ballester A.R."/>
            <person name="Abbruscato P."/>
            <person name="Gonzalez-Candelas L."/>
            <person name="Gabaldon T."/>
            <person name="Spadaro D."/>
        </authorList>
    </citation>
    <scope>NUCLEOTIDE SEQUENCE [LARGE SCALE GENOMIC DNA]</scope>
    <source>
        <strain evidence="6 7">PG3</strain>
    </source>
</reference>